<organism evidence="1 2">
    <name type="scientific">Rangifer tarandus platyrhynchus</name>
    <name type="common">Svalbard reindeer</name>
    <dbReference type="NCBI Taxonomy" id="3082113"/>
    <lineage>
        <taxon>Eukaryota</taxon>
        <taxon>Metazoa</taxon>
        <taxon>Chordata</taxon>
        <taxon>Craniata</taxon>
        <taxon>Vertebrata</taxon>
        <taxon>Euteleostomi</taxon>
        <taxon>Mammalia</taxon>
        <taxon>Eutheria</taxon>
        <taxon>Laurasiatheria</taxon>
        <taxon>Artiodactyla</taxon>
        <taxon>Ruminantia</taxon>
        <taxon>Pecora</taxon>
        <taxon>Cervidae</taxon>
        <taxon>Odocoileinae</taxon>
        <taxon>Rangifer</taxon>
    </lineage>
</organism>
<dbReference type="Proteomes" id="UP001162501">
    <property type="component" value="Chromosome 15"/>
</dbReference>
<accession>A0ACB0E554</accession>
<reference evidence="1" key="1">
    <citation type="submission" date="2023-05" db="EMBL/GenBank/DDBJ databases">
        <authorList>
            <consortium name="ELIXIR-Norway"/>
        </authorList>
    </citation>
    <scope>NUCLEOTIDE SEQUENCE</scope>
</reference>
<evidence type="ECO:0000313" key="2">
    <source>
        <dbReference type="Proteomes" id="UP001162501"/>
    </source>
</evidence>
<name>A0ACB0E554_RANTA</name>
<sequence>MPPPDNWITTHPPPSVPPGPEATLMPNPGPGEVPAAANAPPPALPEFIEPLFQQAPVPVMETSGQRPQNSTSAGPLDCVHLSRHNYTSKEKHDDATVCPDLCN</sequence>
<gene>
    <name evidence="1" type="ORF">MRATA1EN3_LOCUS6873</name>
</gene>
<evidence type="ECO:0000313" key="1">
    <source>
        <dbReference type="EMBL" id="CAI9695660.1"/>
    </source>
</evidence>
<protein>
    <submittedName>
        <fullName evidence="1">Uncharacterized protein</fullName>
    </submittedName>
</protein>
<proteinExistence type="predicted"/>
<dbReference type="EMBL" id="OX596099">
    <property type="protein sequence ID" value="CAI9695660.1"/>
    <property type="molecule type" value="Genomic_DNA"/>
</dbReference>